<reference evidence="3 4" key="1">
    <citation type="submission" date="2013-03" db="EMBL/GenBank/DDBJ databases">
        <title>Assembly of a new bacterial strain Brevibacillus borstelensis AK1.</title>
        <authorList>
            <person name="Rajan I."/>
            <person name="PoliReddy D."/>
            <person name="Sugumar T."/>
            <person name="Rathinam K."/>
            <person name="Alqarawi S."/>
            <person name="Khalil A.B."/>
            <person name="Sivakumar N."/>
        </authorList>
    </citation>
    <scope>NUCLEOTIDE SEQUENCE [LARGE SCALE GENOMIC DNA]</scope>
    <source>
        <strain evidence="3 4">AK1</strain>
    </source>
</reference>
<dbReference type="Proteomes" id="UP000012081">
    <property type="component" value="Unassembled WGS sequence"/>
</dbReference>
<sequence>MGTITLDEPKMEAAVWGGAVLGGGGGGPIEEGIQLGRLALEVGEPKLITIDELLDDEWVVTVSAVGAPAAAEQYVKPMHYIRALQLLLDKLGRPISGLITNENGASTTVNGWFQSAVTGLPVLDAPCNGRAHPTGSMGSMNLTELEGYVSTQTAAGGLGSRYIELCASGSLENMAQMVRRASVDAGGMVAVARNPVQVSYVKQNGCPGAIQQAIRIGETMLAHTGEKAIEAVTELLQGRIIEVGTVSNFSLNTTGGFDVGRADIGSLELTFWNEYMTLESNGERLATFPDLIMAFDAESGRPLESAKMANGQKAAVIAVPKEQLLLSSTMRNRKLFEPVEEAIGKQVISYVFS</sequence>
<dbReference type="Gene3D" id="3.40.1610.10">
    <property type="entry name" value="CV3147-like domain"/>
    <property type="match status" value="1"/>
</dbReference>
<protein>
    <submittedName>
        <fullName evidence="3">OsrF</fullName>
    </submittedName>
</protein>
<comment type="caution">
    <text evidence="3">The sequence shown here is derived from an EMBL/GenBank/DDBJ whole genome shotgun (WGS) entry which is preliminary data.</text>
</comment>
<keyword evidence="4" id="KW-1185">Reference proteome</keyword>
<dbReference type="STRING" id="1300222.I532_10757"/>
<dbReference type="RefSeq" id="WP_003388160.1">
    <property type="nucleotide sequence ID" value="NZ_APBN01000003.1"/>
</dbReference>
<proteinExistence type="predicted"/>
<dbReference type="Pfam" id="PF20906">
    <property type="entry name" value="S-Me-THD_C"/>
    <property type="match status" value="1"/>
</dbReference>
<dbReference type="InterPro" id="IPR048350">
    <property type="entry name" value="S-Me-THD-like_C"/>
</dbReference>
<evidence type="ECO:0000259" key="1">
    <source>
        <dbReference type="Pfam" id="PF06032"/>
    </source>
</evidence>
<dbReference type="Pfam" id="PF06032">
    <property type="entry name" value="S-Me-THD_N"/>
    <property type="match status" value="1"/>
</dbReference>
<evidence type="ECO:0000259" key="2">
    <source>
        <dbReference type="Pfam" id="PF20906"/>
    </source>
</evidence>
<feature type="domain" description="S-Me-THD-like C-terminal" evidence="2">
    <location>
        <begin position="173"/>
        <end position="326"/>
    </location>
</feature>
<dbReference type="SUPFAM" id="SSF160991">
    <property type="entry name" value="CV3147-like"/>
    <property type="match status" value="1"/>
</dbReference>
<dbReference type="InterPro" id="IPR027479">
    <property type="entry name" value="S-Me-THD_N_sf"/>
</dbReference>
<organism evidence="3 4">
    <name type="scientific">Brevibacillus borstelensis AK1</name>
    <dbReference type="NCBI Taxonomy" id="1300222"/>
    <lineage>
        <taxon>Bacteria</taxon>
        <taxon>Bacillati</taxon>
        <taxon>Bacillota</taxon>
        <taxon>Bacilli</taxon>
        <taxon>Bacillales</taxon>
        <taxon>Paenibacillaceae</taxon>
        <taxon>Brevibacillus</taxon>
    </lineage>
</organism>
<gene>
    <name evidence="3" type="ORF">I532_10757</name>
</gene>
<dbReference type="InterPro" id="IPR010318">
    <property type="entry name" value="S-Me-THD_N"/>
</dbReference>
<dbReference type="InterPro" id="IPR024071">
    <property type="entry name" value="S-Me-THD_C_sf"/>
</dbReference>
<accession>M8DI58</accession>
<feature type="domain" description="S-Me-THD N-terminal" evidence="1">
    <location>
        <begin position="13"/>
        <end position="145"/>
    </location>
</feature>
<name>M8DI58_9BACL</name>
<dbReference type="AlphaFoldDB" id="M8DI58"/>
<dbReference type="Gene3D" id="2.40.390.10">
    <property type="entry name" value="CV3147-like"/>
    <property type="match status" value="1"/>
</dbReference>
<dbReference type="OrthoDB" id="7441206at2"/>
<dbReference type="EMBL" id="APBN01000003">
    <property type="protein sequence ID" value="EMT53253.1"/>
    <property type="molecule type" value="Genomic_DNA"/>
</dbReference>
<evidence type="ECO:0000313" key="3">
    <source>
        <dbReference type="EMBL" id="EMT53253.1"/>
    </source>
</evidence>
<evidence type="ECO:0000313" key="4">
    <source>
        <dbReference type="Proteomes" id="UP000012081"/>
    </source>
</evidence>
<dbReference type="PATRIC" id="fig|1300222.3.peg.2232"/>